<dbReference type="KEGG" id="cfl:Cfla_1116"/>
<dbReference type="HOGENOM" id="CLU_1146274_0_0_11"/>
<dbReference type="Proteomes" id="UP000000849">
    <property type="component" value="Chromosome"/>
</dbReference>
<keyword evidence="1" id="KW-0812">Transmembrane</keyword>
<organism evidence="2 3">
    <name type="scientific">Cellulomonas flavigena (strain ATCC 482 / DSM 20109 / BCRC 11376 / JCM 18109 / NBRC 3775 / NCIMB 8073 / NRS 134)</name>
    <dbReference type="NCBI Taxonomy" id="446466"/>
    <lineage>
        <taxon>Bacteria</taxon>
        <taxon>Bacillati</taxon>
        <taxon>Actinomycetota</taxon>
        <taxon>Actinomycetes</taxon>
        <taxon>Micrococcales</taxon>
        <taxon>Cellulomonadaceae</taxon>
        <taxon>Cellulomonas</taxon>
    </lineage>
</organism>
<gene>
    <name evidence="2" type="ordered locus">Cfla_1116</name>
</gene>
<keyword evidence="1" id="KW-1133">Transmembrane helix</keyword>
<keyword evidence="3" id="KW-1185">Reference proteome</keyword>
<feature type="transmembrane region" description="Helical" evidence="1">
    <location>
        <begin position="86"/>
        <end position="108"/>
    </location>
</feature>
<keyword evidence="1" id="KW-0472">Membrane</keyword>
<dbReference type="AlphaFoldDB" id="D5ULH8"/>
<accession>D5ULH8</accession>
<name>D5ULH8_CELFN</name>
<dbReference type="STRING" id="446466.Cfla_1116"/>
<evidence type="ECO:0000313" key="2">
    <source>
        <dbReference type="EMBL" id="ADG74020.1"/>
    </source>
</evidence>
<proteinExistence type="predicted"/>
<evidence type="ECO:0000313" key="3">
    <source>
        <dbReference type="Proteomes" id="UP000000849"/>
    </source>
</evidence>
<dbReference type="EMBL" id="CP001964">
    <property type="protein sequence ID" value="ADG74020.1"/>
    <property type="molecule type" value="Genomic_DNA"/>
</dbReference>
<protein>
    <submittedName>
        <fullName evidence="2">Uncharacterized protein</fullName>
    </submittedName>
</protein>
<dbReference type="eggNOG" id="ENOG502ZSEY">
    <property type="taxonomic scope" value="Bacteria"/>
</dbReference>
<reference evidence="2 3" key="1">
    <citation type="journal article" date="2010" name="Stand. Genomic Sci.">
        <title>Complete genome sequence of Cellulomonas flavigena type strain (134).</title>
        <authorList>
            <person name="Abt B."/>
            <person name="Foster B."/>
            <person name="Lapidus A."/>
            <person name="Clum A."/>
            <person name="Sun H."/>
            <person name="Pukall R."/>
            <person name="Lucas S."/>
            <person name="Glavina Del Rio T."/>
            <person name="Nolan M."/>
            <person name="Tice H."/>
            <person name="Cheng J.F."/>
            <person name="Pitluck S."/>
            <person name="Liolios K."/>
            <person name="Ivanova N."/>
            <person name="Mavromatis K."/>
            <person name="Ovchinnikova G."/>
            <person name="Pati A."/>
            <person name="Goodwin L."/>
            <person name="Chen A."/>
            <person name="Palaniappan K."/>
            <person name="Land M."/>
            <person name="Hauser L."/>
            <person name="Chang Y.J."/>
            <person name="Jeffries C.D."/>
            <person name="Rohde M."/>
            <person name="Goker M."/>
            <person name="Woyke T."/>
            <person name="Bristow J."/>
            <person name="Eisen J.A."/>
            <person name="Markowitz V."/>
            <person name="Hugenholtz P."/>
            <person name="Kyrpides N.C."/>
            <person name="Klenk H.P."/>
        </authorList>
    </citation>
    <scope>NUCLEOTIDE SEQUENCE [LARGE SCALE GENOMIC DNA]</scope>
    <source>
        <strain evidence="3">ATCC 482 / DSM 20109 / BCRC 11376 / JCM 18109 / NBRC 3775 / NCIMB 8073 / NRS 134</strain>
    </source>
</reference>
<evidence type="ECO:0000256" key="1">
    <source>
        <dbReference type="SAM" id="Phobius"/>
    </source>
</evidence>
<feature type="transmembrane region" description="Helical" evidence="1">
    <location>
        <begin position="128"/>
        <end position="148"/>
    </location>
</feature>
<sequence length="269" mass="28854">MTPGDVPVATSPGAGGCDASVTAVTGRYERLDPAAVRATVDRLHARIAARFPERNLRHVAAELAGLVRDVGEQEARTRRHEHAARVASLTAVVLVVAATVFALTMAVRDAIAAATSLRAFEWLPVLESAINDTVFAGIAVWFLLAVPGRLQRAATLRRLHRLRSLAHVIDMHQLTKDPERLRPSFRATAESVDVDLDADGLAAYLDYCTELLSLVAKAAALCAEESTDPVVLDTVSTVENVTGGMSTKIWQKIATLDLPAVRRSGTSPH</sequence>